<proteinExistence type="inferred from homology"/>
<dbReference type="EMBL" id="AAHRRA010000028">
    <property type="protein sequence ID" value="EBZ6053749.1"/>
    <property type="molecule type" value="Genomic_DNA"/>
</dbReference>
<dbReference type="InterPro" id="IPR036388">
    <property type="entry name" value="WH-like_DNA-bd_sf"/>
</dbReference>
<feature type="domain" description="Initiator Rep protein WH1" evidence="3">
    <location>
        <begin position="103"/>
        <end position="214"/>
    </location>
</feature>
<evidence type="ECO:0000256" key="2">
    <source>
        <dbReference type="SAM" id="MobiDB-lite"/>
    </source>
</evidence>
<comment type="similarity">
    <text evidence="1">Belongs to the initiator RepB protein family.</text>
</comment>
<protein>
    <submittedName>
        <fullName evidence="4">RepB family plasmid replication initiator protein</fullName>
    </submittedName>
</protein>
<evidence type="ECO:0000256" key="1">
    <source>
        <dbReference type="ARBA" id="ARBA00038283"/>
    </source>
</evidence>
<dbReference type="GO" id="GO:0003887">
    <property type="term" value="F:DNA-directed DNA polymerase activity"/>
    <property type="evidence" value="ECO:0007669"/>
    <property type="project" value="InterPro"/>
</dbReference>
<dbReference type="InterPro" id="IPR000525">
    <property type="entry name" value="Initiator_Rep_WH1"/>
</dbReference>
<evidence type="ECO:0000313" key="4">
    <source>
        <dbReference type="EMBL" id="EBZ6053749.1"/>
    </source>
</evidence>
<sequence>MFEEVDKSSGEVVNLTPNASNTVQPVALMRLGVFVPTLKSLKNSKKNTISRTDATEELTRLSLARAEGFDKVEITGPRLDMDNDFKTWVGVIHSFARHKVIGDKVELPFVEFVKLCGIPSSQSSRKLRERISPSLKRIAGTVISFSRTTENHTKEYITHLVQSAYYDTEKDIVQLQADPRLFELYQFDRKVLLQLKAINALKRRESAQALYTFIESLPRDPAPISLARLRARLNLKSPVFSQNQTVRRAMEQLREIGYLDYTEIHRGRTKLFCIHYRRPKLKPPHDESAENPQLSATPAGDVSPEMTEKLALLEKLGITLDDLEKIFKSR</sequence>
<dbReference type="AlphaFoldDB" id="A0A5X3P4L4"/>
<organism evidence="4">
    <name type="scientific">Salmonella enterica subsp. enterica serovar Weslaco</name>
    <dbReference type="NCBI Taxonomy" id="1243597"/>
    <lineage>
        <taxon>Bacteria</taxon>
        <taxon>Pseudomonadati</taxon>
        <taxon>Pseudomonadota</taxon>
        <taxon>Gammaproteobacteria</taxon>
        <taxon>Enterobacterales</taxon>
        <taxon>Enterobacteriaceae</taxon>
        <taxon>Salmonella</taxon>
    </lineage>
</organism>
<comment type="caution">
    <text evidence="4">The sequence shown here is derived from an EMBL/GenBank/DDBJ whole genome shotgun (WGS) entry which is preliminary data.</text>
</comment>
<dbReference type="Pfam" id="PF01051">
    <property type="entry name" value="Rep3_N"/>
    <property type="match status" value="1"/>
</dbReference>
<feature type="region of interest" description="Disordered" evidence="2">
    <location>
        <begin position="282"/>
        <end position="303"/>
    </location>
</feature>
<gene>
    <name evidence="4" type="ORF">D2118_20315</name>
</gene>
<dbReference type="GO" id="GO:0006270">
    <property type="term" value="P:DNA replication initiation"/>
    <property type="evidence" value="ECO:0007669"/>
    <property type="project" value="InterPro"/>
</dbReference>
<dbReference type="Gene3D" id="1.10.10.10">
    <property type="entry name" value="Winged helix-like DNA-binding domain superfamily/Winged helix DNA-binding domain"/>
    <property type="match status" value="1"/>
</dbReference>
<name>A0A5X3P4L4_SALET</name>
<evidence type="ECO:0000259" key="3">
    <source>
        <dbReference type="Pfam" id="PF01051"/>
    </source>
</evidence>
<accession>A0A5X3P4L4</accession>
<reference evidence="4" key="1">
    <citation type="submission" date="2018-10" db="EMBL/GenBank/DDBJ databases">
        <authorList>
            <consortium name="GenomeTrakr network: Whole genome sequencing for foodborne pathogen traceback"/>
        </authorList>
    </citation>
    <scope>NUCLEOTIDE SEQUENCE</scope>
    <source>
        <strain evidence="4">FDA00013435</strain>
    </source>
</reference>